<proteinExistence type="predicted"/>
<keyword evidence="4" id="KW-1185">Reference proteome</keyword>
<accession>A0A0X3TW33</accession>
<keyword evidence="1" id="KW-0732">Signal</keyword>
<evidence type="ECO:0000313" key="3">
    <source>
        <dbReference type="EMBL" id="KUJ79271.1"/>
    </source>
</evidence>
<dbReference type="STRING" id="1685378.AVO44_08525"/>
<feature type="domain" description="DUF4340" evidence="2">
    <location>
        <begin position="74"/>
        <end position="260"/>
    </location>
</feature>
<gene>
    <name evidence="3" type="ORF">AVO44_08525</name>
</gene>
<dbReference type="OrthoDB" id="7359157at2"/>
<dbReference type="Pfam" id="PF14238">
    <property type="entry name" value="DUF4340"/>
    <property type="match status" value="1"/>
</dbReference>
<evidence type="ECO:0000259" key="2">
    <source>
        <dbReference type="Pfam" id="PF14238"/>
    </source>
</evidence>
<organism evidence="3 4">
    <name type="scientific">Ruegeria profundi</name>
    <dbReference type="NCBI Taxonomy" id="1685378"/>
    <lineage>
        <taxon>Bacteria</taxon>
        <taxon>Pseudomonadati</taxon>
        <taxon>Pseudomonadota</taxon>
        <taxon>Alphaproteobacteria</taxon>
        <taxon>Rhodobacterales</taxon>
        <taxon>Roseobacteraceae</taxon>
        <taxon>Ruegeria</taxon>
    </lineage>
</organism>
<dbReference type="AlphaFoldDB" id="A0A0X3TW33"/>
<comment type="caution">
    <text evidence="3">The sequence shown here is derived from an EMBL/GenBank/DDBJ whole genome shotgun (WGS) entry which is preliminary data.</text>
</comment>
<reference evidence="4" key="1">
    <citation type="submission" date="2015-12" db="EMBL/GenBank/DDBJ databases">
        <authorList>
            <person name="Zhang G."/>
            <person name="Stingl U."/>
        </authorList>
    </citation>
    <scope>NUCLEOTIDE SEQUENCE [LARGE SCALE GENOMIC DNA]</scope>
    <source>
        <strain evidence="4">ZGT108</strain>
    </source>
</reference>
<name>A0A0X3TW33_9RHOB</name>
<evidence type="ECO:0000313" key="4">
    <source>
        <dbReference type="Proteomes" id="UP000053690"/>
    </source>
</evidence>
<sequence>MNQKSFLMLGGATALSLIAAGAALFRGGNAPAFSEAGEPLFPGLGDASAEVARVEFREGDFTMTIESRDGVFVDAASGFPIDPEPLRDLVSGMTMATIAEAKTSDPARHADLQLADIGAEDGAGSEAILMDVEGDTLAHVIAGQRDFTLGGVTGGQYARHGDEDATWLVHARLDPPSSRAGWFDTRLMEVDAVELTGATLTTEDGSVITMSGEDGTLTIDPLLMTGRVPAENQLNRIVRFFETLDFADVRAGMASDSEAAGPALQASLEDGTTITLTQVSGSDGADETRWFRIDVSGNSGLSDELAATTAGFEFSMSSSDAEVFSWTLDDLTEETSS</sequence>
<protein>
    <recommendedName>
        <fullName evidence="2">DUF4340 domain-containing protein</fullName>
    </recommendedName>
</protein>
<evidence type="ECO:0000256" key="1">
    <source>
        <dbReference type="SAM" id="SignalP"/>
    </source>
</evidence>
<dbReference type="InterPro" id="IPR025641">
    <property type="entry name" value="DUF4340"/>
</dbReference>
<dbReference type="RefSeq" id="WP_068335436.1">
    <property type="nucleotide sequence ID" value="NZ_LQBP01000004.1"/>
</dbReference>
<feature type="chain" id="PRO_5007054462" description="DUF4340 domain-containing protein" evidence="1">
    <location>
        <begin position="20"/>
        <end position="337"/>
    </location>
</feature>
<dbReference type="Proteomes" id="UP000053690">
    <property type="component" value="Unassembled WGS sequence"/>
</dbReference>
<feature type="signal peptide" evidence="1">
    <location>
        <begin position="1"/>
        <end position="19"/>
    </location>
</feature>
<dbReference type="EMBL" id="LQBP01000004">
    <property type="protein sequence ID" value="KUJ79271.1"/>
    <property type="molecule type" value="Genomic_DNA"/>
</dbReference>